<comment type="similarity">
    <text evidence="2">Belongs to the multi antimicrobial extrusion (MATE) (TC 2.A.66.1) family.</text>
</comment>
<dbReference type="PANTHER" id="PTHR42893:SF4">
    <property type="entry name" value="PROTEIN DETOXIFICATION 42"/>
    <property type="match status" value="1"/>
</dbReference>
<evidence type="ECO:0000313" key="8">
    <source>
        <dbReference type="Proteomes" id="UP000009183"/>
    </source>
</evidence>
<evidence type="ECO:0000256" key="5">
    <source>
        <dbReference type="ARBA" id="ARBA00023136"/>
    </source>
</evidence>
<dbReference type="GO" id="GO:0016020">
    <property type="term" value="C:membrane"/>
    <property type="evidence" value="ECO:0007669"/>
    <property type="project" value="UniProtKB-SubCell"/>
</dbReference>
<comment type="subcellular location">
    <subcellularLocation>
        <location evidence="1">Membrane</location>
        <topology evidence="1">Multi-pass membrane protein</topology>
    </subcellularLocation>
</comment>
<dbReference type="AlphaFoldDB" id="F6HNB5"/>
<reference evidence="8" key="1">
    <citation type="journal article" date="2007" name="Nature">
        <title>The grapevine genome sequence suggests ancestral hexaploidization in major angiosperm phyla.</title>
        <authorList>
            <consortium name="The French-Italian Public Consortium for Grapevine Genome Characterization."/>
            <person name="Jaillon O."/>
            <person name="Aury J.-M."/>
            <person name="Noel B."/>
            <person name="Policriti A."/>
            <person name="Clepet C."/>
            <person name="Casagrande A."/>
            <person name="Choisne N."/>
            <person name="Aubourg S."/>
            <person name="Vitulo N."/>
            <person name="Jubin C."/>
            <person name="Vezzi A."/>
            <person name="Legeai F."/>
            <person name="Hugueney P."/>
            <person name="Dasilva C."/>
            <person name="Horner D."/>
            <person name="Mica E."/>
            <person name="Jublot D."/>
            <person name="Poulain J."/>
            <person name="Bruyere C."/>
            <person name="Billault A."/>
            <person name="Segurens B."/>
            <person name="Gouyvenoux M."/>
            <person name="Ugarte E."/>
            <person name="Cattonaro F."/>
            <person name="Anthouard V."/>
            <person name="Vico V."/>
            <person name="Del Fabbro C."/>
            <person name="Alaux M."/>
            <person name="Di Gaspero G."/>
            <person name="Dumas V."/>
            <person name="Felice N."/>
            <person name="Paillard S."/>
            <person name="Juman I."/>
            <person name="Moroldo M."/>
            <person name="Scalabrin S."/>
            <person name="Canaguier A."/>
            <person name="Le Clainche I."/>
            <person name="Malacrida G."/>
            <person name="Durand E."/>
            <person name="Pesole G."/>
            <person name="Laucou V."/>
            <person name="Chatelet P."/>
            <person name="Merdinoglu D."/>
            <person name="Delledonne M."/>
            <person name="Pezzotti M."/>
            <person name="Lecharny A."/>
            <person name="Scarpelli C."/>
            <person name="Artiguenave F."/>
            <person name="Pe M.E."/>
            <person name="Valle G."/>
            <person name="Morgante M."/>
            <person name="Caboche M."/>
            <person name="Adam-Blondon A.-F."/>
            <person name="Weissenbach J."/>
            <person name="Quetier F."/>
            <person name="Wincker P."/>
        </authorList>
    </citation>
    <scope>NUCLEOTIDE SEQUENCE [LARGE SCALE GENOMIC DNA]</scope>
    <source>
        <strain evidence="8">cv. Pinot noir / PN40024</strain>
    </source>
</reference>
<gene>
    <name evidence="7" type="ordered locus">VIT_13s0019g05200</name>
</gene>
<dbReference type="InterPro" id="IPR044644">
    <property type="entry name" value="DinF-like"/>
</dbReference>
<evidence type="ECO:0000256" key="6">
    <source>
        <dbReference type="SAM" id="Phobius"/>
    </source>
</evidence>
<dbReference type="InParanoid" id="F6HNB5"/>
<dbReference type="PaxDb" id="29760-VIT_13s0019g05200.t01"/>
<dbReference type="EMBL" id="FN595998">
    <property type="protein sequence ID" value="CCB56134.1"/>
    <property type="molecule type" value="Genomic_DNA"/>
</dbReference>
<keyword evidence="8" id="KW-1185">Reference proteome</keyword>
<dbReference type="eggNOG" id="KOG1347">
    <property type="taxonomic scope" value="Eukaryota"/>
</dbReference>
<evidence type="ECO:0000313" key="7">
    <source>
        <dbReference type="EMBL" id="CCB56134.1"/>
    </source>
</evidence>
<organism evidence="7 8">
    <name type="scientific">Vitis vinifera</name>
    <name type="common">Grape</name>
    <dbReference type="NCBI Taxonomy" id="29760"/>
    <lineage>
        <taxon>Eukaryota</taxon>
        <taxon>Viridiplantae</taxon>
        <taxon>Streptophyta</taxon>
        <taxon>Embryophyta</taxon>
        <taxon>Tracheophyta</taxon>
        <taxon>Spermatophyta</taxon>
        <taxon>Magnoliopsida</taxon>
        <taxon>eudicotyledons</taxon>
        <taxon>Gunneridae</taxon>
        <taxon>Pentapetalae</taxon>
        <taxon>rosids</taxon>
        <taxon>Vitales</taxon>
        <taxon>Vitaceae</taxon>
        <taxon>Viteae</taxon>
        <taxon>Vitis</taxon>
    </lineage>
</organism>
<evidence type="ECO:0000256" key="1">
    <source>
        <dbReference type="ARBA" id="ARBA00004141"/>
    </source>
</evidence>
<dbReference type="HOGENOM" id="CLU_2502503_0_0_1"/>
<accession>F6HNB5</accession>
<feature type="transmembrane region" description="Helical" evidence="6">
    <location>
        <begin position="21"/>
        <end position="45"/>
    </location>
</feature>
<proteinExistence type="inferred from homology"/>
<evidence type="ECO:0000256" key="4">
    <source>
        <dbReference type="ARBA" id="ARBA00022989"/>
    </source>
</evidence>
<evidence type="ECO:0000256" key="2">
    <source>
        <dbReference type="ARBA" id="ARBA00010199"/>
    </source>
</evidence>
<keyword evidence="4 6" id="KW-1133">Transmembrane helix</keyword>
<dbReference type="PANTHER" id="PTHR42893">
    <property type="entry name" value="PROTEIN DETOXIFICATION 44, CHLOROPLASTIC-RELATED"/>
    <property type="match status" value="1"/>
</dbReference>
<dbReference type="Proteomes" id="UP000009183">
    <property type="component" value="Chromosome 13"/>
</dbReference>
<keyword evidence="3 6" id="KW-0812">Transmembrane</keyword>
<name>F6HNB5_VITVI</name>
<protein>
    <submittedName>
        <fullName evidence="7">Uncharacterized protein</fullName>
    </submittedName>
</protein>
<keyword evidence="5 6" id="KW-0472">Membrane</keyword>
<sequence length="86" mass="9319">MHSSGHDTPKFEHKRHIPSASTALVVGGIFGLIQVIFLTSGAKPILNFMEVHSDSPMLTPTQEYLSLRSLSAPSALLSLAMKGIFR</sequence>
<evidence type="ECO:0000256" key="3">
    <source>
        <dbReference type="ARBA" id="ARBA00022692"/>
    </source>
</evidence>